<dbReference type="EMBL" id="JARWAF010000009">
    <property type="protein sequence ID" value="MDJ1642758.1"/>
    <property type="molecule type" value="Genomic_DNA"/>
</dbReference>
<evidence type="ECO:0008006" key="3">
    <source>
        <dbReference type="Google" id="ProtNLM"/>
    </source>
</evidence>
<dbReference type="Proteomes" id="UP001237194">
    <property type="component" value="Unassembled WGS sequence"/>
</dbReference>
<sequence length="121" mass="12671">MSEDGTFHLEPDRVQQGKALLAELGSYSWGLAAEFDSIMGDTSWCGGDENGRKIEANFTSNRDSVSAALNGLGEVLERTCDAVLLNLNATSSTQDEIVDEIDAQAGGYSVGGDVPGGGRRG</sequence>
<organism evidence="1 2">
    <name type="scientific">Streptomyces pakalii</name>
    <dbReference type="NCBI Taxonomy" id="3036494"/>
    <lineage>
        <taxon>Bacteria</taxon>
        <taxon>Bacillati</taxon>
        <taxon>Actinomycetota</taxon>
        <taxon>Actinomycetes</taxon>
        <taxon>Kitasatosporales</taxon>
        <taxon>Streptomycetaceae</taxon>
        <taxon>Streptomyces</taxon>
    </lineage>
</organism>
<evidence type="ECO:0000313" key="1">
    <source>
        <dbReference type="EMBL" id="MDJ1642758.1"/>
    </source>
</evidence>
<name>A0ABT7DAM2_9ACTN</name>
<proteinExistence type="predicted"/>
<comment type="caution">
    <text evidence="1">The sequence shown here is derived from an EMBL/GenBank/DDBJ whole genome shotgun (WGS) entry which is preliminary data.</text>
</comment>
<dbReference type="RefSeq" id="WP_283896719.1">
    <property type="nucleotide sequence ID" value="NZ_JARWAF010000009.1"/>
</dbReference>
<evidence type="ECO:0000313" key="2">
    <source>
        <dbReference type="Proteomes" id="UP001237194"/>
    </source>
</evidence>
<reference evidence="1 2" key="1">
    <citation type="submission" date="2023-04" db="EMBL/GenBank/DDBJ databases">
        <title>A novel species of the genus Streptomyces: Streptomyces pakalii sp. nov. isolated from a Mexican soil jungle.</title>
        <authorList>
            <person name="Chavez-Hernandez M.A."/>
            <person name="Ortiz-Alvarez J."/>
            <person name="Villa-Tanaca L."/>
            <person name="Hernandez-Rodriguez C."/>
        </authorList>
    </citation>
    <scope>NUCLEOTIDE SEQUENCE [LARGE SCALE GENOMIC DNA]</scope>
    <source>
        <strain evidence="1 2">ENCB-J15</strain>
    </source>
</reference>
<protein>
    <recommendedName>
        <fullName evidence="3">WXG100 family type VII secretion target</fullName>
    </recommendedName>
</protein>
<accession>A0ABT7DAM2</accession>
<keyword evidence="2" id="KW-1185">Reference proteome</keyword>
<gene>
    <name evidence="1" type="ORF">P5W92_20455</name>
</gene>